<feature type="compositionally biased region" description="Low complexity" evidence="1">
    <location>
        <begin position="137"/>
        <end position="150"/>
    </location>
</feature>
<keyword evidence="2" id="KW-0732">Signal</keyword>
<dbReference type="GO" id="GO:0030247">
    <property type="term" value="F:polysaccharide binding"/>
    <property type="evidence" value="ECO:0007669"/>
    <property type="project" value="UniProtKB-UniRule"/>
</dbReference>
<evidence type="ECO:0000256" key="2">
    <source>
        <dbReference type="SAM" id="SignalP"/>
    </source>
</evidence>
<feature type="domain" description="CBM2" evidence="3">
    <location>
        <begin position="27"/>
        <end position="137"/>
    </location>
</feature>
<feature type="region of interest" description="Disordered" evidence="1">
    <location>
        <begin position="137"/>
        <end position="175"/>
    </location>
</feature>
<evidence type="ECO:0000313" key="4">
    <source>
        <dbReference type="EMBL" id="GFJ95810.1"/>
    </source>
</evidence>
<evidence type="ECO:0000313" key="5">
    <source>
        <dbReference type="Proteomes" id="UP000482960"/>
    </source>
</evidence>
<dbReference type="InterPro" id="IPR008965">
    <property type="entry name" value="CBM2/CBM3_carb-bd_dom_sf"/>
</dbReference>
<dbReference type="RefSeq" id="WP_173085166.1">
    <property type="nucleotide sequence ID" value="NZ_BAABJB010000019.1"/>
</dbReference>
<dbReference type="SUPFAM" id="SSF49384">
    <property type="entry name" value="Carbohydrate-binding domain"/>
    <property type="match status" value="1"/>
</dbReference>
<sequence>MHRSRFLAAGLAAVVAFGTAAVSATSGYAAAAGCRVTYTVGSQWGGGFTANVGITNLGDPLTGWTLRWSFGAGQAVTQAWNATVTQSGAAVTAVNMSYNGGLATNGSVSFGFNGSWNNSSNPVPTSFTLNGVACTGSTTPTTGPTTAAPTTAPPTTPPTTAPTTRPPGTTPPNGTIRVYWLKPTDVAYDQRYPDGIANVMREAQRYYRQELGRTFTLNNPVVEVVNGDHPRSWYENTPNGNECYWWVVFNMQQELMRKLSLRAPDSRWINVGEISAEAACSGGGGGGGWVILSGHDADGAAGIGGTMNRWYGGMVHELGHAFGLPDSTSTDGTPMSASFYSYPNTHFSQAQKNAILSGPYGSFLS</sequence>
<gene>
    <name evidence="4" type="ORF">Prum_094520</name>
</gene>
<accession>A0A6V8LJU6</accession>
<dbReference type="Proteomes" id="UP000482960">
    <property type="component" value="Unassembled WGS sequence"/>
</dbReference>
<evidence type="ECO:0000259" key="3">
    <source>
        <dbReference type="PROSITE" id="PS51173"/>
    </source>
</evidence>
<dbReference type="PROSITE" id="PS51173">
    <property type="entry name" value="CBM2"/>
    <property type="match status" value="1"/>
</dbReference>
<reference evidence="4 5" key="1">
    <citation type="submission" date="2020-03" db="EMBL/GenBank/DDBJ databases">
        <title>Whole genome shotgun sequence of Phytohabitans rumicis NBRC 108638.</title>
        <authorList>
            <person name="Komaki H."/>
            <person name="Tamura T."/>
        </authorList>
    </citation>
    <scope>NUCLEOTIDE SEQUENCE [LARGE SCALE GENOMIC DNA]</scope>
    <source>
        <strain evidence="4 5">NBRC 108638</strain>
    </source>
</reference>
<dbReference type="EMBL" id="BLPG01000002">
    <property type="protein sequence ID" value="GFJ95810.1"/>
    <property type="molecule type" value="Genomic_DNA"/>
</dbReference>
<comment type="caution">
    <text evidence="4">The sequence shown here is derived from an EMBL/GenBank/DDBJ whole genome shotgun (WGS) entry which is preliminary data.</text>
</comment>
<feature type="chain" id="PRO_5028989880" description="CBM2 domain-containing protein" evidence="2">
    <location>
        <begin position="32"/>
        <end position="365"/>
    </location>
</feature>
<keyword evidence="5" id="KW-1185">Reference proteome</keyword>
<protein>
    <recommendedName>
        <fullName evidence="3">CBM2 domain-containing protein</fullName>
    </recommendedName>
</protein>
<feature type="signal peptide" evidence="2">
    <location>
        <begin position="1"/>
        <end position="31"/>
    </location>
</feature>
<feature type="compositionally biased region" description="Pro residues" evidence="1">
    <location>
        <begin position="151"/>
        <end position="170"/>
    </location>
</feature>
<dbReference type="PROSITE" id="PS51257">
    <property type="entry name" value="PROKAR_LIPOPROTEIN"/>
    <property type="match status" value="1"/>
</dbReference>
<name>A0A6V8LJU6_9ACTN</name>
<organism evidence="4 5">
    <name type="scientific">Phytohabitans rumicis</name>
    <dbReference type="NCBI Taxonomy" id="1076125"/>
    <lineage>
        <taxon>Bacteria</taxon>
        <taxon>Bacillati</taxon>
        <taxon>Actinomycetota</taxon>
        <taxon>Actinomycetes</taxon>
        <taxon>Micromonosporales</taxon>
        <taxon>Micromonosporaceae</taxon>
    </lineage>
</organism>
<dbReference type="SMART" id="SM00637">
    <property type="entry name" value="CBD_II"/>
    <property type="match status" value="1"/>
</dbReference>
<dbReference type="GO" id="GO:0005975">
    <property type="term" value="P:carbohydrate metabolic process"/>
    <property type="evidence" value="ECO:0007669"/>
    <property type="project" value="InterPro"/>
</dbReference>
<dbReference type="InterPro" id="IPR012291">
    <property type="entry name" value="CBM2_carb-bd_dom_sf"/>
</dbReference>
<dbReference type="SUPFAM" id="SSF55486">
    <property type="entry name" value="Metalloproteases ('zincins'), catalytic domain"/>
    <property type="match status" value="1"/>
</dbReference>
<proteinExistence type="predicted"/>
<evidence type="ECO:0000256" key="1">
    <source>
        <dbReference type="SAM" id="MobiDB-lite"/>
    </source>
</evidence>
<dbReference type="GO" id="GO:0004553">
    <property type="term" value="F:hydrolase activity, hydrolyzing O-glycosyl compounds"/>
    <property type="evidence" value="ECO:0007669"/>
    <property type="project" value="InterPro"/>
</dbReference>
<dbReference type="InterPro" id="IPR001919">
    <property type="entry name" value="CBD2"/>
</dbReference>
<dbReference type="Pfam" id="PF00553">
    <property type="entry name" value="CBM_2"/>
    <property type="match status" value="1"/>
</dbReference>
<reference evidence="4 5" key="2">
    <citation type="submission" date="2020-03" db="EMBL/GenBank/DDBJ databases">
        <authorList>
            <person name="Ichikawa N."/>
            <person name="Kimura A."/>
            <person name="Kitahashi Y."/>
            <person name="Uohara A."/>
        </authorList>
    </citation>
    <scope>NUCLEOTIDE SEQUENCE [LARGE SCALE GENOMIC DNA]</scope>
    <source>
        <strain evidence="4 5">NBRC 108638</strain>
    </source>
</reference>
<dbReference type="AlphaFoldDB" id="A0A6V8LJU6"/>
<dbReference type="Gene3D" id="2.60.40.290">
    <property type="match status" value="1"/>
</dbReference>